<dbReference type="Gene3D" id="3.90.1300.10">
    <property type="entry name" value="Amidase signature (AS) domain"/>
    <property type="match status" value="1"/>
</dbReference>
<name>A0A1V6N7D2_PENPO</name>
<dbReference type="AlphaFoldDB" id="A0A1V6N7D2"/>
<keyword evidence="3" id="KW-1185">Reference proteome</keyword>
<protein>
    <recommendedName>
        <fullName evidence="1">Amidase domain-containing protein</fullName>
    </recommendedName>
</protein>
<proteinExistence type="predicted"/>
<organism evidence="2 3">
    <name type="scientific">Penicillium polonicum</name>
    <dbReference type="NCBI Taxonomy" id="60169"/>
    <lineage>
        <taxon>Eukaryota</taxon>
        <taxon>Fungi</taxon>
        <taxon>Dikarya</taxon>
        <taxon>Ascomycota</taxon>
        <taxon>Pezizomycotina</taxon>
        <taxon>Eurotiomycetes</taxon>
        <taxon>Eurotiomycetidae</taxon>
        <taxon>Eurotiales</taxon>
        <taxon>Aspergillaceae</taxon>
        <taxon>Penicillium</taxon>
    </lineage>
</organism>
<comment type="caution">
    <text evidence="2">The sequence shown here is derived from an EMBL/GenBank/DDBJ whole genome shotgun (WGS) entry which is preliminary data.</text>
</comment>
<evidence type="ECO:0000259" key="1">
    <source>
        <dbReference type="Pfam" id="PF01425"/>
    </source>
</evidence>
<dbReference type="Proteomes" id="UP000191408">
    <property type="component" value="Unassembled WGS sequence"/>
</dbReference>
<dbReference type="Pfam" id="PF01425">
    <property type="entry name" value="Amidase"/>
    <property type="match status" value="1"/>
</dbReference>
<dbReference type="PANTHER" id="PTHR42678">
    <property type="entry name" value="AMIDASE"/>
    <property type="match status" value="1"/>
</dbReference>
<dbReference type="OrthoDB" id="566138at2759"/>
<dbReference type="SUPFAM" id="SSF75304">
    <property type="entry name" value="Amidase signature (AS) enzymes"/>
    <property type="match status" value="1"/>
</dbReference>
<gene>
    <name evidence="2" type="ORF">PENPOL_c023G09794</name>
</gene>
<dbReference type="InterPro" id="IPR023631">
    <property type="entry name" value="Amidase_dom"/>
</dbReference>
<dbReference type="PANTHER" id="PTHR42678:SF34">
    <property type="entry name" value="OS04G0183300 PROTEIN"/>
    <property type="match status" value="1"/>
</dbReference>
<evidence type="ECO:0000313" key="3">
    <source>
        <dbReference type="Proteomes" id="UP000191408"/>
    </source>
</evidence>
<accession>A0A1V6N7D2</accession>
<evidence type="ECO:0000313" key="2">
    <source>
        <dbReference type="EMBL" id="OQD60507.1"/>
    </source>
</evidence>
<sequence length="521" mass="55980">MGQNLGTELNIDPLPSLLDITLEDIASGLEAHEFTAVELTNAYLSRIEEVNDVFHAVLEVNKDAITIAKALDEEMKVTGRRGPLHGVPILIKDNIVTDDHMEASAGSFALLGAKPAGECSTITRLRRAGAVILGKTNLSEWANFRAVNSSSGWSPRGGQTMGAYYPNSQPSGSSSGSAVAAALGLSFAALGTETSGSIISPAETNNLVGLKPSRGLIATDNCIPISRRQDVIGPLARTVKDAALILNTIAGRSQDDPYTWNIPFDPIPDFSQSCDDEDLSEITIGLPRNAFSDVAAPVITAFENAVVTLRGLGANVLDETNFPSVEEFRKLDKATKNFVITAEFKSDLQSYLASLQNNPHNLCSVADIIQFTKTFPGELYPDRDIEKFLWTEAAGTDIESEKYRSAIERESLLAGTQGILGTMEKFELDVLAVPANAEIPISYAAKLGLPVISVPLGFYPTDTEEKLNRRGNLVQFAPGIPFSISFIGRACSDALLLKVAHAFEEATRVRAEGPLPYYAGF</sequence>
<dbReference type="EMBL" id="MDYM01000023">
    <property type="protein sequence ID" value="OQD60507.1"/>
    <property type="molecule type" value="Genomic_DNA"/>
</dbReference>
<dbReference type="STRING" id="60169.A0A1V6N7D2"/>
<feature type="domain" description="Amidase" evidence="1">
    <location>
        <begin position="38"/>
        <end position="497"/>
    </location>
</feature>
<dbReference type="InterPro" id="IPR036928">
    <property type="entry name" value="AS_sf"/>
</dbReference>
<reference evidence="3" key="1">
    <citation type="journal article" date="2017" name="Nat. Microbiol.">
        <title>Global analysis of biosynthetic gene clusters reveals vast potential of secondary metabolite production in Penicillium species.</title>
        <authorList>
            <person name="Nielsen J.C."/>
            <person name="Grijseels S."/>
            <person name="Prigent S."/>
            <person name="Ji B."/>
            <person name="Dainat J."/>
            <person name="Nielsen K.F."/>
            <person name="Frisvad J.C."/>
            <person name="Workman M."/>
            <person name="Nielsen J."/>
        </authorList>
    </citation>
    <scope>NUCLEOTIDE SEQUENCE [LARGE SCALE GENOMIC DNA]</scope>
    <source>
        <strain evidence="3">IBT 4502</strain>
    </source>
</reference>